<name>A0A8S2V4V2_9BILA</name>
<dbReference type="AlphaFoldDB" id="A0A8S2V4V2"/>
<feature type="non-terminal residue" evidence="2">
    <location>
        <position position="31"/>
    </location>
</feature>
<gene>
    <name evidence="1" type="ORF">BYL167_LOCUS26368</name>
    <name evidence="2" type="ORF">SMN809_LOCUS29471</name>
</gene>
<protein>
    <submittedName>
        <fullName evidence="2">Uncharacterized protein</fullName>
    </submittedName>
</protein>
<accession>A0A8S2V4V2</accession>
<evidence type="ECO:0000313" key="3">
    <source>
        <dbReference type="Proteomes" id="UP000676336"/>
    </source>
</evidence>
<sequence length="31" mass="3461">MDVGSIIQRAVLREMKPAEIAAYNAPFPDEK</sequence>
<dbReference type="Proteomes" id="UP000681967">
    <property type="component" value="Unassembled WGS sequence"/>
</dbReference>
<evidence type="ECO:0000313" key="2">
    <source>
        <dbReference type="EMBL" id="CAF4378744.1"/>
    </source>
</evidence>
<proteinExistence type="predicted"/>
<organism evidence="2 3">
    <name type="scientific">Rotaria magnacalcarata</name>
    <dbReference type="NCBI Taxonomy" id="392030"/>
    <lineage>
        <taxon>Eukaryota</taxon>
        <taxon>Metazoa</taxon>
        <taxon>Spiralia</taxon>
        <taxon>Gnathifera</taxon>
        <taxon>Rotifera</taxon>
        <taxon>Eurotatoria</taxon>
        <taxon>Bdelloidea</taxon>
        <taxon>Philodinida</taxon>
        <taxon>Philodinidae</taxon>
        <taxon>Rotaria</taxon>
    </lineage>
</organism>
<dbReference type="EMBL" id="CAJOBH010030089">
    <property type="protein sequence ID" value="CAF4272152.1"/>
    <property type="molecule type" value="Genomic_DNA"/>
</dbReference>
<dbReference type="Proteomes" id="UP000676336">
    <property type="component" value="Unassembled WGS sequence"/>
</dbReference>
<dbReference type="EMBL" id="CAJOBI010052490">
    <property type="protein sequence ID" value="CAF4378744.1"/>
    <property type="molecule type" value="Genomic_DNA"/>
</dbReference>
<evidence type="ECO:0000313" key="1">
    <source>
        <dbReference type="EMBL" id="CAF4272152.1"/>
    </source>
</evidence>
<comment type="caution">
    <text evidence="2">The sequence shown here is derived from an EMBL/GenBank/DDBJ whole genome shotgun (WGS) entry which is preliminary data.</text>
</comment>
<reference evidence="2" key="1">
    <citation type="submission" date="2021-02" db="EMBL/GenBank/DDBJ databases">
        <authorList>
            <person name="Nowell W R."/>
        </authorList>
    </citation>
    <scope>NUCLEOTIDE SEQUENCE</scope>
</reference>